<proteinExistence type="predicted"/>
<organism evidence="2 3">
    <name type="scientific">Pontibacter populi</name>
    <dbReference type="NCBI Taxonomy" id="890055"/>
    <lineage>
        <taxon>Bacteria</taxon>
        <taxon>Pseudomonadati</taxon>
        <taxon>Bacteroidota</taxon>
        <taxon>Cytophagia</taxon>
        <taxon>Cytophagales</taxon>
        <taxon>Hymenobacteraceae</taxon>
        <taxon>Pontibacter</taxon>
    </lineage>
</organism>
<keyword evidence="2" id="KW-0808">Transferase</keyword>
<sequence length="261" mass="29914">MPENYLKINRELWNTRTLTHINSEFYDVPSFKAGRTSLNDIELALLGDVTGKKILHLQCHFGQDTLSLARMGAIVTGVDLSEVAVEKARELATDLNLDARFICCNVLELDKYLDEQFDIVFCSYGVIGWHPDMNAFATIVSRFLKPGGAFYLIEFHPFIWMFDNNQENVIYSYFNDGPIIEVEEGTYADKEAPIKNNSCTWNHSLSDTITALLQHGLELTHFQEYNYSPYNIFKDMTQDGNKYRLRDGKLPLVFSVKAVKK</sequence>
<dbReference type="EMBL" id="JBEOKT010000002">
    <property type="protein sequence ID" value="MER2996292.1"/>
    <property type="molecule type" value="Genomic_DNA"/>
</dbReference>
<evidence type="ECO:0000259" key="1">
    <source>
        <dbReference type="Pfam" id="PF13649"/>
    </source>
</evidence>
<gene>
    <name evidence="2" type="ORF">ABS362_01965</name>
</gene>
<dbReference type="EC" id="2.1.-.-" evidence="2"/>
<reference evidence="2 3" key="1">
    <citation type="submission" date="2024-06" db="EMBL/GenBank/DDBJ databases">
        <title>Pontibacter populi HYL7-15.</title>
        <authorList>
            <person name="Kim M.K."/>
        </authorList>
    </citation>
    <scope>NUCLEOTIDE SEQUENCE [LARGE SCALE GENOMIC DNA]</scope>
    <source>
        <strain evidence="2 3">HYL7-15</strain>
    </source>
</reference>
<comment type="caution">
    <text evidence="2">The sequence shown here is derived from an EMBL/GenBank/DDBJ whole genome shotgun (WGS) entry which is preliminary data.</text>
</comment>
<dbReference type="GO" id="GO:0032259">
    <property type="term" value="P:methylation"/>
    <property type="evidence" value="ECO:0007669"/>
    <property type="project" value="UniProtKB-KW"/>
</dbReference>
<dbReference type="SUPFAM" id="SSF53335">
    <property type="entry name" value="S-adenosyl-L-methionine-dependent methyltransferases"/>
    <property type="match status" value="1"/>
</dbReference>
<keyword evidence="3" id="KW-1185">Reference proteome</keyword>
<protein>
    <submittedName>
        <fullName evidence="2">Class I SAM-dependent methyltransferase</fullName>
        <ecNumber evidence="2">2.1.-.-</ecNumber>
    </submittedName>
</protein>
<dbReference type="Gene3D" id="3.40.50.150">
    <property type="entry name" value="Vaccinia Virus protein VP39"/>
    <property type="match status" value="1"/>
</dbReference>
<dbReference type="GO" id="GO:0008168">
    <property type="term" value="F:methyltransferase activity"/>
    <property type="evidence" value="ECO:0007669"/>
    <property type="project" value="UniProtKB-KW"/>
</dbReference>
<evidence type="ECO:0000313" key="2">
    <source>
        <dbReference type="EMBL" id="MER2996292.1"/>
    </source>
</evidence>
<dbReference type="Pfam" id="PF13649">
    <property type="entry name" value="Methyltransf_25"/>
    <property type="match status" value="1"/>
</dbReference>
<dbReference type="PANTHER" id="PTHR43464:SF82">
    <property type="entry name" value="METHYLTRANSFERASE DOMAIN-CONTAINING PROTEIN"/>
    <property type="match status" value="1"/>
</dbReference>
<name>A0ABV1RPI7_9BACT</name>
<accession>A0ABV1RPI7</accession>
<dbReference type="RefSeq" id="WP_350410529.1">
    <property type="nucleotide sequence ID" value="NZ_JBEOKT010000002.1"/>
</dbReference>
<feature type="domain" description="Methyltransferase" evidence="1">
    <location>
        <begin position="54"/>
        <end position="148"/>
    </location>
</feature>
<dbReference type="CDD" id="cd02440">
    <property type="entry name" value="AdoMet_MTases"/>
    <property type="match status" value="1"/>
</dbReference>
<dbReference type="PANTHER" id="PTHR43464">
    <property type="entry name" value="METHYLTRANSFERASE"/>
    <property type="match status" value="1"/>
</dbReference>
<keyword evidence="2" id="KW-0489">Methyltransferase</keyword>
<dbReference type="Proteomes" id="UP001476807">
    <property type="component" value="Unassembled WGS sequence"/>
</dbReference>
<evidence type="ECO:0000313" key="3">
    <source>
        <dbReference type="Proteomes" id="UP001476807"/>
    </source>
</evidence>
<dbReference type="InterPro" id="IPR041698">
    <property type="entry name" value="Methyltransf_25"/>
</dbReference>
<dbReference type="InterPro" id="IPR029063">
    <property type="entry name" value="SAM-dependent_MTases_sf"/>
</dbReference>